<dbReference type="RefSeq" id="WP_030819555.1">
    <property type="nucleotide sequence ID" value="NZ_LGCN01000001.1"/>
</dbReference>
<sequence>MQTLIRPTAPSDRLASVPVLRLADRSPGIAVADIAANLRLKLTPTAALVVELENRELVILQGLVGGNDPDTDFLLRIRTGLENL</sequence>
<protein>
    <submittedName>
        <fullName evidence="1">Uncharacterized protein</fullName>
    </submittedName>
</protein>
<accession>A0A0M8QV58</accession>
<dbReference type="EMBL" id="LGCN01000001">
    <property type="protein sequence ID" value="KOT46752.1"/>
    <property type="molecule type" value="Genomic_DNA"/>
</dbReference>
<proteinExistence type="predicted"/>
<dbReference type="PATRIC" id="fig|36816.3.peg.136"/>
<comment type="caution">
    <text evidence="1">The sequence shown here is derived from an EMBL/GenBank/DDBJ whole genome shotgun (WGS) entry which is preliminary data.</text>
</comment>
<organism evidence="1 2">
    <name type="scientific">Streptomyces caelestis</name>
    <dbReference type="NCBI Taxonomy" id="36816"/>
    <lineage>
        <taxon>Bacteria</taxon>
        <taxon>Bacillati</taxon>
        <taxon>Actinomycetota</taxon>
        <taxon>Actinomycetes</taxon>
        <taxon>Kitasatosporales</taxon>
        <taxon>Streptomycetaceae</taxon>
        <taxon>Streptomyces</taxon>
    </lineage>
</organism>
<name>A0A0M8QV58_9ACTN</name>
<keyword evidence="2" id="KW-1185">Reference proteome</keyword>
<dbReference type="Proteomes" id="UP000037773">
    <property type="component" value="Unassembled WGS sequence"/>
</dbReference>
<evidence type="ECO:0000313" key="1">
    <source>
        <dbReference type="EMBL" id="KOT46752.1"/>
    </source>
</evidence>
<reference evidence="1 2" key="1">
    <citation type="submission" date="2015-07" db="EMBL/GenBank/DDBJ databases">
        <authorList>
            <person name="Noorani M."/>
        </authorList>
    </citation>
    <scope>NUCLEOTIDE SEQUENCE [LARGE SCALE GENOMIC DNA]</scope>
    <source>
        <strain evidence="1 2">NRRL B-24567</strain>
    </source>
</reference>
<evidence type="ECO:0000313" key="2">
    <source>
        <dbReference type="Proteomes" id="UP000037773"/>
    </source>
</evidence>
<gene>
    <name evidence="1" type="ORF">ADK41_00635</name>
</gene>
<dbReference type="AlphaFoldDB" id="A0A0M8QV58"/>